<evidence type="ECO:0000313" key="4">
    <source>
        <dbReference type="WBParaSite" id="Pan_g3724.t1"/>
    </source>
</evidence>
<dbReference type="PANTHER" id="PTHR46306:SF1">
    <property type="entry name" value="BTB_POZ DOMAIN-CONTAINING PROTEIN 9"/>
    <property type="match status" value="1"/>
</dbReference>
<dbReference type="Gene3D" id="3.30.710.10">
    <property type="entry name" value="Potassium Channel Kv1.1, Chain A"/>
    <property type="match status" value="1"/>
</dbReference>
<sequence length="652" mass="73431">MVFRLISTRRTDFFNALERYSAIRNDRDRDHGNAAAMSDTGHQAYSGNGPRENMPVPTTSVVVNGEIVRLVEQISSMYLDEECSDVTLVVEGTEFPAHRVILAARSVYFRAMFFGGMRESKDTHVELHETPVHAFRLLLKYIYTGTIQLNHIKIDLVFDILGLVHKYGFTELEQTMSDYLKSTCNVENVCPILTESHFYSLDSLTAFCLDFMDAHADVVIKQSNFRHLSVTALDDVIKRDSFCAPEIEIFKAVTRWMDVNPDKSAQFPALVYHIRLSLIKLDDLLNVIRPSGLIQADVLLDAINDQTRMKSSDLVYRGFQYPNVNVATLKHGASVVAGDATPFFFSESGTAERGSIKHTISEKDSGIIIELGRPFILNFIRMHLLDRDQRAFSYYIEVSVDRVDWVRVIDYTKYLCRSRQNLYFNKRVVRFIRICGTATIVSSSFQITAFEAYYTTDAFDVDPATTLSIPRHNVATIPNNALVIEGVSRSRNALLNGDTKNYDWDNGYTCHQLGSGNITVQLPQPYLIDSFGLLLWDCDDRRYSYTIEVSVDQTNWTQVVEECDVASWRKVAIPLQPVVFIKIVGTQNSANEVFHCVHFECPAVCEMIRGSSASTISIPSGSAAGRQFAGLGEQPLVVDGNALEQGIEQLNL</sequence>
<proteinExistence type="predicted"/>
<dbReference type="Proteomes" id="UP000492821">
    <property type="component" value="Unassembled WGS sequence"/>
</dbReference>
<dbReference type="Gene3D" id="1.25.40.420">
    <property type="match status" value="1"/>
</dbReference>
<dbReference type="Pfam" id="PF00651">
    <property type="entry name" value="BTB"/>
    <property type="match status" value="1"/>
</dbReference>
<dbReference type="GO" id="GO:0008344">
    <property type="term" value="P:adult locomotory behavior"/>
    <property type="evidence" value="ECO:0007669"/>
    <property type="project" value="TreeGrafter"/>
</dbReference>
<protein>
    <submittedName>
        <fullName evidence="4">BTB domain-containing protein</fullName>
    </submittedName>
</protein>
<feature type="domain" description="BTB" evidence="2">
    <location>
        <begin position="84"/>
        <end position="151"/>
    </location>
</feature>
<dbReference type="GO" id="GO:0005737">
    <property type="term" value="C:cytoplasm"/>
    <property type="evidence" value="ECO:0007669"/>
    <property type="project" value="TreeGrafter"/>
</dbReference>
<dbReference type="InterPro" id="IPR000210">
    <property type="entry name" value="BTB/POZ_dom"/>
</dbReference>
<dbReference type="InterPro" id="IPR011333">
    <property type="entry name" value="SKP1/BTB/POZ_sf"/>
</dbReference>
<dbReference type="SMART" id="SM00225">
    <property type="entry name" value="BTB"/>
    <property type="match status" value="1"/>
</dbReference>
<evidence type="ECO:0000256" key="1">
    <source>
        <dbReference type="SAM" id="MobiDB-lite"/>
    </source>
</evidence>
<evidence type="ECO:0000313" key="3">
    <source>
        <dbReference type="Proteomes" id="UP000492821"/>
    </source>
</evidence>
<dbReference type="PROSITE" id="PS50097">
    <property type="entry name" value="BTB"/>
    <property type="match status" value="1"/>
</dbReference>
<dbReference type="GO" id="GO:0048512">
    <property type="term" value="P:circadian behavior"/>
    <property type="evidence" value="ECO:0007669"/>
    <property type="project" value="TreeGrafter"/>
</dbReference>
<organism evidence="3 4">
    <name type="scientific">Panagrellus redivivus</name>
    <name type="common">Microworm</name>
    <dbReference type="NCBI Taxonomy" id="6233"/>
    <lineage>
        <taxon>Eukaryota</taxon>
        <taxon>Metazoa</taxon>
        <taxon>Ecdysozoa</taxon>
        <taxon>Nematoda</taxon>
        <taxon>Chromadorea</taxon>
        <taxon>Rhabditida</taxon>
        <taxon>Tylenchina</taxon>
        <taxon>Panagrolaimomorpha</taxon>
        <taxon>Panagrolaimoidea</taxon>
        <taxon>Panagrolaimidae</taxon>
        <taxon>Panagrellus</taxon>
    </lineage>
</organism>
<dbReference type="SMART" id="SM00875">
    <property type="entry name" value="BACK"/>
    <property type="match status" value="1"/>
</dbReference>
<dbReference type="SUPFAM" id="SSF49785">
    <property type="entry name" value="Galactose-binding domain-like"/>
    <property type="match status" value="2"/>
</dbReference>
<dbReference type="InterPro" id="IPR052407">
    <property type="entry name" value="BTB_POZ_domain_cont_9"/>
</dbReference>
<evidence type="ECO:0000259" key="2">
    <source>
        <dbReference type="PROSITE" id="PS50097"/>
    </source>
</evidence>
<keyword evidence="3" id="KW-1185">Reference proteome</keyword>
<accession>A0A7E4VVC7</accession>
<dbReference type="Pfam" id="PF00754">
    <property type="entry name" value="F5_F8_type_C"/>
    <property type="match status" value="1"/>
</dbReference>
<feature type="region of interest" description="Disordered" evidence="1">
    <location>
        <begin position="29"/>
        <end position="56"/>
    </location>
</feature>
<dbReference type="Gene3D" id="2.60.120.260">
    <property type="entry name" value="Galactose-binding domain-like"/>
    <property type="match status" value="2"/>
</dbReference>
<dbReference type="InterPro" id="IPR008979">
    <property type="entry name" value="Galactose-bd-like_sf"/>
</dbReference>
<dbReference type="PANTHER" id="PTHR46306">
    <property type="entry name" value="BTB/POZ DOMAIN-CONTAINING PROTEIN 9"/>
    <property type="match status" value="1"/>
</dbReference>
<dbReference type="SUPFAM" id="SSF54695">
    <property type="entry name" value="POZ domain"/>
    <property type="match status" value="1"/>
</dbReference>
<dbReference type="InterPro" id="IPR000421">
    <property type="entry name" value="FA58C"/>
</dbReference>
<reference evidence="4" key="2">
    <citation type="submission" date="2020-10" db="UniProtKB">
        <authorList>
            <consortium name="WormBaseParasite"/>
        </authorList>
    </citation>
    <scope>IDENTIFICATION</scope>
</reference>
<dbReference type="InterPro" id="IPR011705">
    <property type="entry name" value="BACK"/>
</dbReference>
<dbReference type="WBParaSite" id="Pan_g3724.t1">
    <property type="protein sequence ID" value="Pan_g3724.t1"/>
    <property type="gene ID" value="Pan_g3724"/>
</dbReference>
<name>A0A7E4VVC7_PANRE</name>
<dbReference type="FunFam" id="1.25.40.420:FF:000005">
    <property type="entry name" value="BTB/POZ domain-containing protein 9"/>
    <property type="match status" value="1"/>
</dbReference>
<dbReference type="Pfam" id="PF07707">
    <property type="entry name" value="BACK"/>
    <property type="match status" value="1"/>
</dbReference>
<dbReference type="GO" id="GO:0050804">
    <property type="term" value="P:modulation of chemical synaptic transmission"/>
    <property type="evidence" value="ECO:0007669"/>
    <property type="project" value="TreeGrafter"/>
</dbReference>
<dbReference type="AlphaFoldDB" id="A0A7E4VVC7"/>
<reference evidence="3" key="1">
    <citation type="journal article" date="2013" name="Genetics">
        <title>The draft genome and transcriptome of Panagrellus redivivus are shaped by the harsh demands of a free-living lifestyle.</title>
        <authorList>
            <person name="Srinivasan J."/>
            <person name="Dillman A.R."/>
            <person name="Macchietto M.G."/>
            <person name="Heikkinen L."/>
            <person name="Lakso M."/>
            <person name="Fracchia K.M."/>
            <person name="Antoshechkin I."/>
            <person name="Mortazavi A."/>
            <person name="Wong G."/>
            <person name="Sternberg P.W."/>
        </authorList>
    </citation>
    <scope>NUCLEOTIDE SEQUENCE [LARGE SCALE GENOMIC DNA]</scope>
    <source>
        <strain evidence="3">MT8872</strain>
    </source>
</reference>
<dbReference type="FunFam" id="2.60.120.260:FF:000051">
    <property type="entry name" value="BTB/POZ domain-containing protein 9"/>
    <property type="match status" value="1"/>
</dbReference>